<name>A0A1I4ZKT7_9FLAO</name>
<evidence type="ECO:0000256" key="1">
    <source>
        <dbReference type="SAM" id="Phobius"/>
    </source>
</evidence>
<dbReference type="RefSeq" id="WP_091520916.1">
    <property type="nucleotide sequence ID" value="NZ_FOVI01000006.1"/>
</dbReference>
<feature type="transmembrane region" description="Helical" evidence="1">
    <location>
        <begin position="50"/>
        <end position="73"/>
    </location>
</feature>
<evidence type="ECO:0000313" key="3">
    <source>
        <dbReference type="Proteomes" id="UP000199036"/>
    </source>
</evidence>
<dbReference type="STRING" id="913024.SAMN05421741_106113"/>
<protein>
    <submittedName>
        <fullName evidence="2">Uncharacterized protein</fullName>
    </submittedName>
</protein>
<proteinExistence type="predicted"/>
<keyword evidence="1" id="KW-0812">Transmembrane</keyword>
<keyword evidence="1" id="KW-0472">Membrane</keyword>
<accession>A0A1I4ZKT7</accession>
<keyword evidence="1" id="KW-1133">Transmembrane helix</keyword>
<dbReference type="OrthoDB" id="329514at2"/>
<gene>
    <name evidence="2" type="ORF">SAMN05421741_106113</name>
</gene>
<keyword evidence="3" id="KW-1185">Reference proteome</keyword>
<dbReference type="AlphaFoldDB" id="A0A1I4ZKT7"/>
<feature type="transmembrane region" description="Helical" evidence="1">
    <location>
        <begin position="12"/>
        <end position="29"/>
    </location>
</feature>
<feature type="transmembrane region" description="Helical" evidence="1">
    <location>
        <begin position="119"/>
        <end position="142"/>
    </location>
</feature>
<dbReference type="EMBL" id="FOVI01000006">
    <property type="protein sequence ID" value="SFN50865.1"/>
    <property type="molecule type" value="Genomic_DNA"/>
</dbReference>
<feature type="transmembrane region" description="Helical" evidence="1">
    <location>
        <begin position="85"/>
        <end position="107"/>
    </location>
</feature>
<dbReference type="Proteomes" id="UP000199036">
    <property type="component" value="Unassembled WGS sequence"/>
</dbReference>
<reference evidence="3" key="1">
    <citation type="submission" date="2016-10" db="EMBL/GenBank/DDBJ databases">
        <authorList>
            <person name="Varghese N."/>
            <person name="Submissions S."/>
        </authorList>
    </citation>
    <scope>NUCLEOTIDE SEQUENCE [LARGE SCALE GENOMIC DNA]</scope>
    <source>
        <strain evidence="3">DS-12</strain>
    </source>
</reference>
<evidence type="ECO:0000313" key="2">
    <source>
        <dbReference type="EMBL" id="SFN50865.1"/>
    </source>
</evidence>
<sequence length="152" mass="18053">MYGYLLKIHSYLRWIALVFLLFGLIFIFLKKSKKAIYTIKDYQLFKVIKNVFNLQFLVGILLLTQSPMVKAFWSQVSQAVKWREIRFFGLEHPFMMILGVLPLNVFTDKTKDKIGTDTAFNYLFVRYLIILFILFVSVPWSFSPFTARPNFR</sequence>
<organism evidence="2 3">
    <name type="scientific">Paenimyroides ummariense</name>
    <dbReference type="NCBI Taxonomy" id="913024"/>
    <lineage>
        <taxon>Bacteria</taxon>
        <taxon>Pseudomonadati</taxon>
        <taxon>Bacteroidota</taxon>
        <taxon>Flavobacteriia</taxon>
        <taxon>Flavobacteriales</taxon>
        <taxon>Flavobacteriaceae</taxon>
        <taxon>Paenimyroides</taxon>
    </lineage>
</organism>